<comment type="caution">
    <text evidence="1">The sequence shown here is derived from an EMBL/GenBank/DDBJ whole genome shotgun (WGS) entry which is preliminary data.</text>
</comment>
<evidence type="ECO:0000313" key="2">
    <source>
        <dbReference type="Proteomes" id="UP000276133"/>
    </source>
</evidence>
<dbReference type="EMBL" id="REGN01006281">
    <property type="protein sequence ID" value="RNA10156.1"/>
    <property type="molecule type" value="Genomic_DNA"/>
</dbReference>
<accession>A0A3M7QFE0</accession>
<reference evidence="1 2" key="1">
    <citation type="journal article" date="2018" name="Sci. Rep.">
        <title>Genomic signatures of local adaptation to the degree of environmental predictability in rotifers.</title>
        <authorList>
            <person name="Franch-Gras L."/>
            <person name="Hahn C."/>
            <person name="Garcia-Roger E.M."/>
            <person name="Carmona M.J."/>
            <person name="Serra M."/>
            <person name="Gomez A."/>
        </authorList>
    </citation>
    <scope>NUCLEOTIDE SEQUENCE [LARGE SCALE GENOMIC DNA]</scope>
    <source>
        <strain evidence="1">HYR1</strain>
    </source>
</reference>
<dbReference type="AlphaFoldDB" id="A0A3M7QFE0"/>
<evidence type="ECO:0000313" key="1">
    <source>
        <dbReference type="EMBL" id="RNA10156.1"/>
    </source>
</evidence>
<sequence length="94" mass="10949">MSTFCPFLVLEYVKNMCHSTNVFSKEKLLIITYCNKNLTYMKLHDLKIKFHISLLDSLSKSKLATGLPIVNYVTNYGYQLINRNLSTQYNIPNH</sequence>
<keyword evidence="2" id="KW-1185">Reference proteome</keyword>
<gene>
    <name evidence="1" type="ORF">BpHYR1_041993</name>
</gene>
<organism evidence="1 2">
    <name type="scientific">Brachionus plicatilis</name>
    <name type="common">Marine rotifer</name>
    <name type="synonym">Brachionus muelleri</name>
    <dbReference type="NCBI Taxonomy" id="10195"/>
    <lineage>
        <taxon>Eukaryota</taxon>
        <taxon>Metazoa</taxon>
        <taxon>Spiralia</taxon>
        <taxon>Gnathifera</taxon>
        <taxon>Rotifera</taxon>
        <taxon>Eurotatoria</taxon>
        <taxon>Monogononta</taxon>
        <taxon>Pseudotrocha</taxon>
        <taxon>Ploima</taxon>
        <taxon>Brachionidae</taxon>
        <taxon>Brachionus</taxon>
    </lineage>
</organism>
<name>A0A3M7QFE0_BRAPC</name>
<protein>
    <submittedName>
        <fullName evidence="1">Uncharacterized protein</fullName>
    </submittedName>
</protein>
<dbReference type="Proteomes" id="UP000276133">
    <property type="component" value="Unassembled WGS sequence"/>
</dbReference>
<proteinExistence type="predicted"/>